<dbReference type="RefSeq" id="WP_209844479.1">
    <property type="nucleotide sequence ID" value="NZ_CBCRVE010000001.1"/>
</dbReference>
<organism evidence="1 2">
    <name type="scientific">Paenibacillus sediminis</name>
    <dbReference type="NCBI Taxonomy" id="664909"/>
    <lineage>
        <taxon>Bacteria</taxon>
        <taxon>Bacillati</taxon>
        <taxon>Bacillota</taxon>
        <taxon>Bacilli</taxon>
        <taxon>Bacillales</taxon>
        <taxon>Paenibacillaceae</taxon>
        <taxon>Paenibacillus</taxon>
    </lineage>
</organism>
<sequence length="406" mass="45392">MTQERANHVLSMIETMAQNGTAPEEGCSLFGVGFDAAFEKLRNKYIRDQFKRGRSSEKFIVGPFGSGKSHFLHQLIEVARSESCVTAKVTLNKNVDFTRYMLVFREIAHELRTPRSQRHGIRALIQEAVAYKRNQVPDNPAAAEMLLNGWISALSDVDYKWPFYGQLLRQACAACAENQEERLESLCRWLGGEMDNAEHVKLLKAPKITSAESNLYAIRALHTLAQFVRQVGWSGTVVGFDEAEQGFQVDTRKKQRILSMLMADINGLNALQNGSLLMAYALTPDIVADFDTFPALQQRVLHPGADFFEGNVLAPLIDLQRRQNREQELVEIAGRLVSLMYSHWADSMAVPEAEALGQAQAAASRLAAEDLSSSVRRTLVKEVCTMLMNIYDDGWAFVATGQETEV</sequence>
<keyword evidence="2" id="KW-1185">Reference proteome</keyword>
<proteinExistence type="predicted"/>
<evidence type="ECO:0008006" key="3">
    <source>
        <dbReference type="Google" id="ProtNLM"/>
    </source>
</evidence>
<comment type="caution">
    <text evidence="1">The sequence shown here is derived from an EMBL/GenBank/DDBJ whole genome shotgun (WGS) entry which is preliminary data.</text>
</comment>
<gene>
    <name evidence="1" type="ORF">J2Z20_000190</name>
</gene>
<reference evidence="1 2" key="1">
    <citation type="submission" date="2021-03" db="EMBL/GenBank/DDBJ databases">
        <title>Genomic Encyclopedia of Type Strains, Phase IV (KMG-IV): sequencing the most valuable type-strain genomes for metagenomic binning, comparative biology and taxonomic classification.</title>
        <authorList>
            <person name="Goeker M."/>
        </authorList>
    </citation>
    <scope>NUCLEOTIDE SEQUENCE [LARGE SCALE GENOMIC DNA]</scope>
    <source>
        <strain evidence="1 2">DSM 23491</strain>
    </source>
</reference>
<accession>A0ABS4GYH4</accession>
<dbReference type="Pfam" id="PF10923">
    <property type="entry name" value="BrxC_BrxD"/>
    <property type="match status" value="1"/>
</dbReference>
<dbReference type="InterPro" id="IPR021228">
    <property type="entry name" value="BrxD"/>
</dbReference>
<evidence type="ECO:0000313" key="1">
    <source>
        <dbReference type="EMBL" id="MBP1935329.1"/>
    </source>
</evidence>
<protein>
    <recommendedName>
        <fullName evidence="3">ATP-binding protein</fullName>
    </recommendedName>
</protein>
<name>A0ABS4GYH4_9BACL</name>
<evidence type="ECO:0000313" key="2">
    <source>
        <dbReference type="Proteomes" id="UP001519273"/>
    </source>
</evidence>
<dbReference type="Proteomes" id="UP001519273">
    <property type="component" value="Unassembled WGS sequence"/>
</dbReference>
<dbReference type="EMBL" id="JAGGKP010000001">
    <property type="protein sequence ID" value="MBP1935329.1"/>
    <property type="molecule type" value="Genomic_DNA"/>
</dbReference>